<dbReference type="InterPro" id="IPR008990">
    <property type="entry name" value="Elect_transpt_acc-like_dom_sf"/>
</dbReference>
<comment type="function">
    <text evidence="3">Variable subunit of the ferredoxin-thioredoxin reductase (FTR), which catalyzes the two-electron reduction of thioredoxins by the electrons provided by reduced ferredoxin.</text>
</comment>
<reference evidence="7" key="1">
    <citation type="submission" date="2015-07" db="EMBL/GenBank/DDBJ databases">
        <title>Genome Of Nitrogen-Fixing Cyanobacterium Nostoc piscinale CENA21 From Solimoes/Amazon River Floodplain Sediments And Comparative Genomics To Uncover Biosynthetic Natural Products Potential.</title>
        <authorList>
            <person name="Leao T.F."/>
            <person name="Leao P.N."/>
            <person name="Guimaraes P.I."/>
            <person name="de Melo A.G.C."/>
            <person name="Ramos R.T.J."/>
            <person name="Silva A."/>
            <person name="Fiore M.F."/>
            <person name="Schneider M.P.C."/>
        </authorList>
    </citation>
    <scope>NUCLEOTIDE SEQUENCE [LARGE SCALE GENOMIC DNA]</scope>
    <source>
        <strain evidence="7">CENA21</strain>
    </source>
</reference>
<dbReference type="PANTHER" id="PTHR46937:SF4">
    <property type="entry name" value="FERREDOXIN-THIOREDOXIN REDUCTASE SUBUNIT A1, CHLOROPLASTIC"/>
    <property type="match status" value="1"/>
</dbReference>
<evidence type="ECO:0000256" key="3">
    <source>
        <dbReference type="ARBA" id="ARBA00034474"/>
    </source>
</evidence>
<dbReference type="InterPro" id="IPR044166">
    <property type="entry name" value="FTRV"/>
</dbReference>
<dbReference type="GO" id="GO:0016491">
    <property type="term" value="F:oxidoreductase activity"/>
    <property type="evidence" value="ECO:0007669"/>
    <property type="project" value="UniProtKB-KW"/>
</dbReference>
<evidence type="ECO:0000256" key="1">
    <source>
        <dbReference type="ARBA" id="ARBA00023002"/>
    </source>
</evidence>
<dbReference type="Pfam" id="PF02941">
    <property type="entry name" value="FeThRed_A"/>
    <property type="match status" value="1"/>
</dbReference>
<dbReference type="KEGG" id="npz:ACX27_01890"/>
<keyword evidence="1" id="KW-0560">Oxidoreductase</keyword>
<dbReference type="Proteomes" id="UP000062645">
    <property type="component" value="Chromosome"/>
</dbReference>
<sequence>MAVEMLVEPQKLGVNALMKVGDRVRVVQSVVVYHHPEHRSQAFDLEGSEGDVVDIVTQWQGRPVSANLPVLVQFNKKFKAHLREKELEII</sequence>
<proteinExistence type="inferred from homology"/>
<reference evidence="6 7" key="2">
    <citation type="journal article" date="2016" name="Genome Announc.">
        <title>Draft Genome Sequence of the N2-Fixing Cyanobacterium Nostoc piscinale CENA21, Isolated from the Brazilian Amazon Floodplain.</title>
        <authorList>
            <person name="Leao T."/>
            <person name="Guimaraes P.I."/>
            <person name="de Melo A.G."/>
            <person name="Ramos R.T."/>
            <person name="Leao P.N."/>
            <person name="Silva A."/>
            <person name="Fiore M.F."/>
            <person name="Schneider M.P."/>
        </authorList>
    </citation>
    <scope>NUCLEOTIDE SEQUENCE [LARGE SCALE GENOMIC DNA]</scope>
    <source>
        <strain evidence="6 7">CENA21</strain>
    </source>
</reference>
<dbReference type="GO" id="GO:0015979">
    <property type="term" value="P:photosynthesis"/>
    <property type="evidence" value="ECO:0007669"/>
    <property type="project" value="InterPro"/>
</dbReference>
<comment type="similarity">
    <text evidence="4">Belongs to the ferredoxin thioredoxin reductase alpha subunit family.</text>
</comment>
<dbReference type="PATRIC" id="fig|224013.5.peg.457"/>
<dbReference type="PANTHER" id="PTHR46937">
    <property type="entry name" value="FERREDOXIN-THIOREDOXIN REDUCTASE, VARIABLE CHAIN"/>
    <property type="match status" value="1"/>
</dbReference>
<dbReference type="Gene3D" id="2.30.30.50">
    <property type="match status" value="1"/>
</dbReference>
<dbReference type="OrthoDB" id="462709at2"/>
<dbReference type="SUPFAM" id="SSF50090">
    <property type="entry name" value="Electron transport accessory proteins"/>
    <property type="match status" value="1"/>
</dbReference>
<evidence type="ECO:0000313" key="6">
    <source>
        <dbReference type="EMBL" id="ALF51879.1"/>
    </source>
</evidence>
<evidence type="ECO:0000256" key="4">
    <source>
        <dbReference type="ARBA" id="ARBA00034490"/>
    </source>
</evidence>
<dbReference type="RefSeq" id="WP_062287671.1">
    <property type="nucleotide sequence ID" value="NZ_CP012036.1"/>
</dbReference>
<evidence type="ECO:0000256" key="2">
    <source>
        <dbReference type="ARBA" id="ARBA00026011"/>
    </source>
</evidence>
<dbReference type="InterPro" id="IPR004207">
    <property type="entry name" value="Fd_thioredoxin_Rdtase_alpha"/>
</dbReference>
<dbReference type="EMBL" id="CP012036">
    <property type="protein sequence ID" value="ALF51879.1"/>
    <property type="molecule type" value="Genomic_DNA"/>
</dbReference>
<feature type="domain" description="Ferredoxin thioredoxin reductase alpha chain" evidence="5">
    <location>
        <begin position="20"/>
        <end position="86"/>
    </location>
</feature>
<gene>
    <name evidence="6" type="ORF">ACX27_01890</name>
</gene>
<evidence type="ECO:0000313" key="7">
    <source>
        <dbReference type="Proteomes" id="UP000062645"/>
    </source>
</evidence>
<keyword evidence="7" id="KW-1185">Reference proteome</keyword>
<evidence type="ECO:0000259" key="5">
    <source>
        <dbReference type="Pfam" id="PF02941"/>
    </source>
</evidence>
<accession>A0A0M4T126</accession>
<dbReference type="AlphaFoldDB" id="A0A0M4T126"/>
<comment type="subunit">
    <text evidence="2">Heterodimer of subunit A (variable subunit) and subunit B (catalytic subunit). Heterodimeric FTR forms a complex with ferredoxin and thioredoxin.</text>
</comment>
<name>A0A0M4T126_9NOSO</name>
<organism evidence="6 7">
    <name type="scientific">Nostoc piscinale CENA21</name>
    <dbReference type="NCBI Taxonomy" id="224013"/>
    <lineage>
        <taxon>Bacteria</taxon>
        <taxon>Bacillati</taxon>
        <taxon>Cyanobacteriota</taxon>
        <taxon>Cyanophyceae</taxon>
        <taxon>Nostocales</taxon>
        <taxon>Nostocaceae</taxon>
        <taxon>Nostoc</taxon>
    </lineage>
</organism>
<dbReference type="STRING" id="224013.ACX27_01890"/>
<protein>
    <submittedName>
        <fullName evidence="6">Ferredoxin--nitrite reductase</fullName>
    </submittedName>
</protein>